<keyword evidence="1" id="KW-0472">Membrane</keyword>
<sequence length="46" mass="5239">MVTKFSSFDKERIRSSTISCTRQYAIMSSILSYTGSIILLFMSPLK</sequence>
<keyword evidence="1" id="KW-1133">Transmembrane helix</keyword>
<organism evidence="2">
    <name type="scientific">Arundo donax</name>
    <name type="common">Giant reed</name>
    <name type="synonym">Donax arundinaceus</name>
    <dbReference type="NCBI Taxonomy" id="35708"/>
    <lineage>
        <taxon>Eukaryota</taxon>
        <taxon>Viridiplantae</taxon>
        <taxon>Streptophyta</taxon>
        <taxon>Embryophyta</taxon>
        <taxon>Tracheophyta</taxon>
        <taxon>Spermatophyta</taxon>
        <taxon>Magnoliopsida</taxon>
        <taxon>Liliopsida</taxon>
        <taxon>Poales</taxon>
        <taxon>Poaceae</taxon>
        <taxon>PACMAD clade</taxon>
        <taxon>Arundinoideae</taxon>
        <taxon>Arundineae</taxon>
        <taxon>Arundo</taxon>
    </lineage>
</organism>
<proteinExistence type="predicted"/>
<name>A0A0A8ZYT6_ARUDO</name>
<reference evidence="2" key="2">
    <citation type="journal article" date="2015" name="Data Brief">
        <title>Shoot transcriptome of the giant reed, Arundo donax.</title>
        <authorList>
            <person name="Barrero R.A."/>
            <person name="Guerrero F.D."/>
            <person name="Moolhuijzen P."/>
            <person name="Goolsby J.A."/>
            <person name="Tidwell J."/>
            <person name="Bellgard S.E."/>
            <person name="Bellgard M.I."/>
        </authorList>
    </citation>
    <scope>NUCLEOTIDE SEQUENCE</scope>
    <source>
        <tissue evidence="2">Shoot tissue taken approximately 20 cm above the soil surface</tissue>
    </source>
</reference>
<evidence type="ECO:0000313" key="2">
    <source>
        <dbReference type="EMBL" id="JAD42893.1"/>
    </source>
</evidence>
<protein>
    <submittedName>
        <fullName evidence="2">Uncharacterized protein</fullName>
    </submittedName>
</protein>
<feature type="transmembrane region" description="Helical" evidence="1">
    <location>
        <begin position="21"/>
        <end position="42"/>
    </location>
</feature>
<accession>A0A0A8ZYT6</accession>
<dbReference type="EMBL" id="GBRH01255002">
    <property type="protein sequence ID" value="JAD42893.1"/>
    <property type="molecule type" value="Transcribed_RNA"/>
</dbReference>
<keyword evidence="1" id="KW-0812">Transmembrane</keyword>
<reference evidence="2" key="1">
    <citation type="submission" date="2014-09" db="EMBL/GenBank/DDBJ databases">
        <authorList>
            <person name="Magalhaes I.L.F."/>
            <person name="Oliveira U."/>
            <person name="Santos F.R."/>
            <person name="Vidigal T.H.D.A."/>
            <person name="Brescovit A.D."/>
            <person name="Santos A.J."/>
        </authorList>
    </citation>
    <scope>NUCLEOTIDE SEQUENCE</scope>
    <source>
        <tissue evidence="2">Shoot tissue taken approximately 20 cm above the soil surface</tissue>
    </source>
</reference>
<evidence type="ECO:0000256" key="1">
    <source>
        <dbReference type="SAM" id="Phobius"/>
    </source>
</evidence>
<dbReference type="AlphaFoldDB" id="A0A0A8ZYT6"/>